<proteinExistence type="predicted"/>
<dbReference type="Proteomes" id="UP000326396">
    <property type="component" value="Linkage Group LG4"/>
</dbReference>
<dbReference type="EMBL" id="SZYD01000014">
    <property type="protein sequence ID" value="KAD4180395.1"/>
    <property type="molecule type" value="Genomic_DNA"/>
</dbReference>
<keyword evidence="2" id="KW-1185">Reference proteome</keyword>
<protein>
    <submittedName>
        <fullName evidence="1">Uncharacterized protein</fullName>
    </submittedName>
</protein>
<name>A0A5N6N3V4_9ASTR</name>
<organism evidence="1 2">
    <name type="scientific">Mikania micrantha</name>
    <name type="common">bitter vine</name>
    <dbReference type="NCBI Taxonomy" id="192012"/>
    <lineage>
        <taxon>Eukaryota</taxon>
        <taxon>Viridiplantae</taxon>
        <taxon>Streptophyta</taxon>
        <taxon>Embryophyta</taxon>
        <taxon>Tracheophyta</taxon>
        <taxon>Spermatophyta</taxon>
        <taxon>Magnoliopsida</taxon>
        <taxon>eudicotyledons</taxon>
        <taxon>Gunneridae</taxon>
        <taxon>Pentapetalae</taxon>
        <taxon>asterids</taxon>
        <taxon>campanulids</taxon>
        <taxon>Asterales</taxon>
        <taxon>Asteraceae</taxon>
        <taxon>Asteroideae</taxon>
        <taxon>Heliantheae alliance</taxon>
        <taxon>Eupatorieae</taxon>
        <taxon>Mikania</taxon>
    </lineage>
</organism>
<reference evidence="1 2" key="1">
    <citation type="submission" date="2019-05" db="EMBL/GenBank/DDBJ databases">
        <title>Mikania micrantha, genome provides insights into the molecular mechanism of rapid growth.</title>
        <authorList>
            <person name="Liu B."/>
        </authorList>
    </citation>
    <scope>NUCLEOTIDE SEQUENCE [LARGE SCALE GENOMIC DNA]</scope>
    <source>
        <strain evidence="1">NLD-2019</strain>
        <tissue evidence="1">Leaf</tissue>
    </source>
</reference>
<gene>
    <name evidence="1" type="ORF">E3N88_28986</name>
</gene>
<sequence length="115" mass="13140">MDHRSSKRECKREEKRSATGAEDKLPVCMTFVFLYHIRLEWNQFLSSAFLLLLKFTSSYVPLDVAYMGFLLILVSKVVPEVKNQCSSTAPGVRICTNFNEDSRAPVIEPNTTDYV</sequence>
<dbReference type="AlphaFoldDB" id="A0A5N6N3V4"/>
<accession>A0A5N6N3V4</accession>
<comment type="caution">
    <text evidence="1">The sequence shown here is derived from an EMBL/GenBank/DDBJ whole genome shotgun (WGS) entry which is preliminary data.</text>
</comment>
<evidence type="ECO:0000313" key="2">
    <source>
        <dbReference type="Proteomes" id="UP000326396"/>
    </source>
</evidence>
<evidence type="ECO:0000313" key="1">
    <source>
        <dbReference type="EMBL" id="KAD4180395.1"/>
    </source>
</evidence>